<sequence length="441" mass="49367">MQVLKHIWLFIRTNLWIIPLALLLAWGLIRFLDPAPPRHLVMTTGSETGAYHGFAQRLAERLEHQGLSLELRPSKGSMENLQRLVADNPDVQIGMVQGGTAGLLDSAQRSRLQALAALYHEPLWLFQRTGESVDTLADLNALRLGVGAEGSGTWAVVKALFAEAGQQERFGSLNQGLWQPLDSQSAASALLAGELDAAFLVLPADHPLISRLVADPELELADFAQAEALAARLPYLRQLHIPMGLLDIAGNLPPSSASVLSPVATLVVNEAFHPALATLILQESREILREGTLLDAPDAFPAATPLDLPLSNEADYYHRNGVPMLQRYLPFWIASLVDRYVVLLIPFIAIMIPLFRSMGPLYRWRIRARVFRWYGQLRRIDRLIQNDQIQNQRDEELANLHQLEDDLTRVDVPLSYAHELYTLHLHVRYMISRLESIPTDE</sequence>
<evidence type="ECO:0000256" key="1">
    <source>
        <dbReference type="SAM" id="Phobius"/>
    </source>
</evidence>
<organism evidence="2 3">
    <name type="scientific">Halopseudomonas salegens</name>
    <dbReference type="NCBI Taxonomy" id="1434072"/>
    <lineage>
        <taxon>Bacteria</taxon>
        <taxon>Pseudomonadati</taxon>
        <taxon>Pseudomonadota</taxon>
        <taxon>Gammaproteobacteria</taxon>
        <taxon>Pseudomonadales</taxon>
        <taxon>Pseudomonadaceae</taxon>
        <taxon>Halopseudomonas</taxon>
    </lineage>
</organism>
<keyword evidence="3" id="KW-1185">Reference proteome</keyword>
<dbReference type="AlphaFoldDB" id="A0A1H2EVB2"/>
<evidence type="ECO:0000313" key="3">
    <source>
        <dbReference type="Proteomes" id="UP000243924"/>
    </source>
</evidence>
<keyword evidence="1" id="KW-0812">Transmembrane</keyword>
<proteinExistence type="predicted"/>
<dbReference type="PANTHER" id="PTHR42941:SF1">
    <property type="entry name" value="SLL1037 PROTEIN"/>
    <property type="match status" value="1"/>
</dbReference>
<dbReference type="OrthoDB" id="237270at2"/>
<dbReference type="SUPFAM" id="SSF53850">
    <property type="entry name" value="Periplasmic binding protein-like II"/>
    <property type="match status" value="1"/>
</dbReference>
<dbReference type="STRING" id="1434072.SAMN05216210_1070"/>
<keyword evidence="1" id="KW-1133">Transmembrane helix</keyword>
<dbReference type="RefSeq" id="WP_092384857.1">
    <property type="nucleotide sequence ID" value="NZ_LT629787.1"/>
</dbReference>
<dbReference type="Proteomes" id="UP000243924">
    <property type="component" value="Chromosome I"/>
</dbReference>
<dbReference type="PANTHER" id="PTHR42941">
    <property type="entry name" value="SLL1037 PROTEIN"/>
    <property type="match status" value="1"/>
</dbReference>
<dbReference type="Gene3D" id="3.40.190.10">
    <property type="entry name" value="Periplasmic binding protein-like II"/>
    <property type="match status" value="2"/>
</dbReference>
<reference evidence="3" key="1">
    <citation type="submission" date="2016-10" db="EMBL/GenBank/DDBJ databases">
        <authorList>
            <person name="Varghese N."/>
            <person name="Submissions S."/>
        </authorList>
    </citation>
    <scope>NUCLEOTIDE SEQUENCE [LARGE SCALE GENOMIC DNA]</scope>
    <source>
        <strain evidence="3">CECT 8338</strain>
    </source>
</reference>
<feature type="transmembrane region" description="Helical" evidence="1">
    <location>
        <begin position="7"/>
        <end position="29"/>
    </location>
</feature>
<name>A0A1H2EVB2_9GAMM</name>
<dbReference type="Pfam" id="PF16868">
    <property type="entry name" value="NMT1_3"/>
    <property type="match status" value="1"/>
</dbReference>
<gene>
    <name evidence="2" type="ORF">SAMN05216210_1070</name>
</gene>
<protein>
    <submittedName>
        <fullName evidence="2">TRAP-type uncharacterized transport system, substrate-binding protein</fullName>
    </submittedName>
</protein>
<dbReference type="InterPro" id="IPR011852">
    <property type="entry name" value="TRAP_TAXI"/>
</dbReference>
<accession>A0A1H2EVB2</accession>
<feature type="transmembrane region" description="Helical" evidence="1">
    <location>
        <begin position="329"/>
        <end position="355"/>
    </location>
</feature>
<dbReference type="EMBL" id="LT629787">
    <property type="protein sequence ID" value="SDT99086.1"/>
    <property type="molecule type" value="Genomic_DNA"/>
</dbReference>
<keyword evidence="1" id="KW-0472">Membrane</keyword>
<evidence type="ECO:0000313" key="2">
    <source>
        <dbReference type="EMBL" id="SDT99086.1"/>
    </source>
</evidence>